<protein>
    <submittedName>
        <fullName evidence="2">Sugar phosphate isomerase/epimerase family protein</fullName>
    </submittedName>
</protein>
<gene>
    <name evidence="2" type="ORF">ACFQDL_27160</name>
</gene>
<dbReference type="PANTHER" id="PTHR12110:SF21">
    <property type="entry name" value="XYLOSE ISOMERASE-LIKE TIM BARREL DOMAIN-CONTAINING PROTEIN"/>
    <property type="match status" value="1"/>
</dbReference>
<feature type="domain" description="Xylose isomerase-like TIM barrel" evidence="1">
    <location>
        <begin position="6"/>
        <end position="130"/>
    </location>
</feature>
<dbReference type="EMBL" id="JBHSWE010000001">
    <property type="protein sequence ID" value="MFC6673358.1"/>
    <property type="molecule type" value="Genomic_DNA"/>
</dbReference>
<dbReference type="InterPro" id="IPR036237">
    <property type="entry name" value="Xyl_isomerase-like_sf"/>
</dbReference>
<dbReference type="PANTHER" id="PTHR12110">
    <property type="entry name" value="HYDROXYPYRUVATE ISOMERASE"/>
    <property type="match status" value="1"/>
</dbReference>
<organism evidence="2 3">
    <name type="scientific">Marinobacterium aestuariivivens</name>
    <dbReference type="NCBI Taxonomy" id="1698799"/>
    <lineage>
        <taxon>Bacteria</taxon>
        <taxon>Pseudomonadati</taxon>
        <taxon>Pseudomonadota</taxon>
        <taxon>Gammaproteobacteria</taxon>
        <taxon>Oceanospirillales</taxon>
        <taxon>Oceanospirillaceae</taxon>
        <taxon>Marinobacterium</taxon>
    </lineage>
</organism>
<evidence type="ECO:0000259" key="1">
    <source>
        <dbReference type="Pfam" id="PF01261"/>
    </source>
</evidence>
<dbReference type="Proteomes" id="UP001596422">
    <property type="component" value="Unassembled WGS sequence"/>
</dbReference>
<accession>A0ABW2A7C7</accession>
<dbReference type="GO" id="GO:0016853">
    <property type="term" value="F:isomerase activity"/>
    <property type="evidence" value="ECO:0007669"/>
    <property type="project" value="UniProtKB-KW"/>
</dbReference>
<proteinExistence type="predicted"/>
<dbReference type="Gene3D" id="3.20.20.150">
    <property type="entry name" value="Divalent-metal-dependent TIM barrel enzymes"/>
    <property type="match status" value="1"/>
</dbReference>
<keyword evidence="2" id="KW-0413">Isomerase</keyword>
<dbReference type="InterPro" id="IPR013022">
    <property type="entry name" value="Xyl_isomerase-like_TIM-brl"/>
</dbReference>
<dbReference type="RefSeq" id="WP_379913389.1">
    <property type="nucleotide sequence ID" value="NZ_JBHSWE010000001.1"/>
</dbReference>
<keyword evidence="3" id="KW-1185">Reference proteome</keyword>
<evidence type="ECO:0000313" key="2">
    <source>
        <dbReference type="EMBL" id="MFC6673358.1"/>
    </source>
</evidence>
<sequence length="140" mass="15693">MSWAPGAKSYAAAWDILQRAGNANLGLVIDSFHLLAQLEGPEDLRDIPAARFALVHLSDFAMSTIPALEDRIDIARHYRLYPGEGSHGESIRELVRFCQSVGYEGDYVFDVYNDKYLALSPEASLQHAIRSRQWILDGLE</sequence>
<dbReference type="InterPro" id="IPR050312">
    <property type="entry name" value="IolE/XylAMocC-like"/>
</dbReference>
<name>A0ABW2A7C7_9GAMM</name>
<comment type="caution">
    <text evidence="2">The sequence shown here is derived from an EMBL/GenBank/DDBJ whole genome shotgun (WGS) entry which is preliminary data.</text>
</comment>
<evidence type="ECO:0000313" key="3">
    <source>
        <dbReference type="Proteomes" id="UP001596422"/>
    </source>
</evidence>
<dbReference type="Pfam" id="PF01261">
    <property type="entry name" value="AP_endonuc_2"/>
    <property type="match status" value="1"/>
</dbReference>
<reference evidence="3" key="1">
    <citation type="journal article" date="2019" name="Int. J. Syst. Evol. Microbiol.">
        <title>The Global Catalogue of Microorganisms (GCM) 10K type strain sequencing project: providing services to taxonomists for standard genome sequencing and annotation.</title>
        <authorList>
            <consortium name="The Broad Institute Genomics Platform"/>
            <consortium name="The Broad Institute Genome Sequencing Center for Infectious Disease"/>
            <person name="Wu L."/>
            <person name="Ma J."/>
        </authorList>
    </citation>
    <scope>NUCLEOTIDE SEQUENCE [LARGE SCALE GENOMIC DNA]</scope>
    <source>
        <strain evidence="3">NBRC 111756</strain>
    </source>
</reference>
<dbReference type="SUPFAM" id="SSF51658">
    <property type="entry name" value="Xylose isomerase-like"/>
    <property type="match status" value="1"/>
</dbReference>